<dbReference type="RefSeq" id="WP_373390311.1">
    <property type="nucleotide sequence ID" value="NZ_JBCFQK010000002.1"/>
</dbReference>
<evidence type="ECO:0000259" key="1">
    <source>
        <dbReference type="Pfam" id="PF21722"/>
    </source>
</evidence>
<evidence type="ECO:0000313" key="3">
    <source>
        <dbReference type="Proteomes" id="UP001574170"/>
    </source>
</evidence>
<keyword evidence="3" id="KW-1185">Reference proteome</keyword>
<dbReference type="InterPro" id="IPR049304">
    <property type="entry name" value="Gly_rich_dom"/>
</dbReference>
<reference evidence="2 3" key="1">
    <citation type="submission" date="2024-04" db="EMBL/GenBank/DDBJ databases">
        <title>New Clade of Flavobacterium.</title>
        <authorList>
            <person name="Matos L."/>
            <person name="Proenca D.N."/>
            <person name="Fransisco R.M."/>
            <person name="Chung A.P."/>
            <person name="Maccario L."/>
            <person name="Sorensen S.J."/>
            <person name="Morais P.V."/>
        </authorList>
    </citation>
    <scope>NUCLEOTIDE SEQUENCE [LARGE SCALE GENOMIC DNA]</scope>
    <source>
        <strain evidence="2 3">FBOR7N2.3</strain>
    </source>
</reference>
<organism evidence="2 3">
    <name type="scientific">Flavobacterium magnesitis</name>
    <dbReference type="NCBI Taxonomy" id="3138077"/>
    <lineage>
        <taxon>Bacteria</taxon>
        <taxon>Pseudomonadati</taxon>
        <taxon>Bacteroidota</taxon>
        <taxon>Flavobacteriia</taxon>
        <taxon>Flavobacteriales</taxon>
        <taxon>Flavobacteriaceae</taxon>
        <taxon>Flavobacterium</taxon>
    </lineage>
</organism>
<name>A0ABV4TK10_9FLAO</name>
<dbReference type="Gene3D" id="2.60.40.10">
    <property type="entry name" value="Immunoglobulins"/>
    <property type="match status" value="1"/>
</dbReference>
<dbReference type="InterPro" id="IPR013783">
    <property type="entry name" value="Ig-like_fold"/>
</dbReference>
<proteinExistence type="predicted"/>
<dbReference type="Proteomes" id="UP001574170">
    <property type="component" value="Unassembled WGS sequence"/>
</dbReference>
<dbReference type="Pfam" id="PF21722">
    <property type="entry name" value="Gly_rich_2"/>
    <property type="match status" value="1"/>
</dbReference>
<feature type="domain" description="Glycine-rich" evidence="1">
    <location>
        <begin position="44"/>
        <end position="292"/>
    </location>
</feature>
<dbReference type="EMBL" id="JBCFQK010000002">
    <property type="protein sequence ID" value="MFA9193232.1"/>
    <property type="molecule type" value="Genomic_DNA"/>
</dbReference>
<sequence length="496" mass="48417">MNKNYFTSITPIKTIKTCCFLLVIFFSISSYGQDVKNHLGTSSPGSGTLEIPAGVGMSGNSIKVQTWGAGGGGGPAALLGLLNVLNVGGGGGGGAFHEGILNNVGEDPDNVKIGYTIGAGGAGGTPTTIDGRNGGNSFFSTVSANGGKGGAAGILLGGILNLYASNGIGGQGGQGGSFSGGDGFTAGLLGQGLGLVSGGGGGAGSGGDGKGSNVDILTQTGGAGGIANGSDGGTGGKGGDGLTISNLTHGNGLAGGFPAGGGGGSYTTLDLVGLFGRPKGGDGANGQIKVTYTCPVYTVSNVTADDVCVPIGTTVVTLNGFLPVGKYTVTYDVSSPSQPGLQAVDVKVTTAGTLKFTVSGLTVVGTSRITIKNITSVDCSTNIDEYVDVTVSPNLVASVAITASPSGAICYGTPVTFTATPTNGGTAPVYQWRVNGVNVVGANGITYTNSELINGAVVSCVMTSNATPCLTGNPATSNPNYNGNIRTSGKFSYCLY</sequence>
<evidence type="ECO:0000313" key="2">
    <source>
        <dbReference type="EMBL" id="MFA9193232.1"/>
    </source>
</evidence>
<protein>
    <recommendedName>
        <fullName evidence="1">Glycine-rich domain-containing protein</fullName>
    </recommendedName>
</protein>
<accession>A0ABV4TK10</accession>
<comment type="caution">
    <text evidence="2">The sequence shown here is derived from an EMBL/GenBank/DDBJ whole genome shotgun (WGS) entry which is preliminary data.</text>
</comment>
<gene>
    <name evidence="2" type="ORF">AAGV33_02355</name>
</gene>